<dbReference type="Pfam" id="PF13462">
    <property type="entry name" value="Thioredoxin_4"/>
    <property type="match status" value="1"/>
</dbReference>
<dbReference type="GO" id="GO:0016491">
    <property type="term" value="F:oxidoreductase activity"/>
    <property type="evidence" value="ECO:0007669"/>
    <property type="project" value="UniProtKB-KW"/>
</dbReference>
<keyword evidence="6" id="KW-0812">Transmembrane</keyword>
<keyword evidence="3" id="KW-0560">Oxidoreductase</keyword>
<keyword evidence="6" id="KW-0472">Membrane</keyword>
<name>A0A117MNS1_9ACTN</name>
<evidence type="ECO:0000256" key="5">
    <source>
        <dbReference type="ARBA" id="ARBA00023284"/>
    </source>
</evidence>
<accession>A0A117MNS1</accession>
<keyword evidence="5" id="KW-0676">Redox-active center</keyword>
<dbReference type="SUPFAM" id="SSF52833">
    <property type="entry name" value="Thioredoxin-like"/>
    <property type="match status" value="1"/>
</dbReference>
<keyword evidence="6" id="KW-1133">Transmembrane helix</keyword>
<dbReference type="OrthoDB" id="117402at2"/>
<evidence type="ECO:0000256" key="6">
    <source>
        <dbReference type="SAM" id="Phobius"/>
    </source>
</evidence>
<feature type="transmembrane region" description="Helical" evidence="6">
    <location>
        <begin position="28"/>
        <end position="51"/>
    </location>
</feature>
<dbReference type="EMBL" id="LLZH01000300">
    <property type="protein sequence ID" value="KUL27311.1"/>
    <property type="molecule type" value="Genomic_DNA"/>
</dbReference>
<keyword evidence="9" id="KW-1185">Reference proteome</keyword>
<keyword evidence="4" id="KW-1015">Disulfide bond</keyword>
<dbReference type="InterPro" id="IPR012336">
    <property type="entry name" value="Thioredoxin-like_fold"/>
</dbReference>
<organism evidence="8 9">
    <name type="scientific">Actinoplanes awajinensis subsp. mycoplanecinus</name>
    <dbReference type="NCBI Taxonomy" id="135947"/>
    <lineage>
        <taxon>Bacteria</taxon>
        <taxon>Bacillati</taxon>
        <taxon>Actinomycetota</taxon>
        <taxon>Actinomycetes</taxon>
        <taxon>Micromonosporales</taxon>
        <taxon>Micromonosporaceae</taxon>
        <taxon>Actinoplanes</taxon>
    </lineage>
</organism>
<proteinExistence type="inferred from homology"/>
<feature type="domain" description="Thioredoxin-like fold" evidence="7">
    <location>
        <begin position="80"/>
        <end position="233"/>
    </location>
</feature>
<protein>
    <submittedName>
        <fullName evidence="8">Disulfide bond formation protein DsbA</fullName>
    </submittedName>
</protein>
<dbReference type="InterPro" id="IPR036249">
    <property type="entry name" value="Thioredoxin-like_sf"/>
</dbReference>
<evidence type="ECO:0000313" key="9">
    <source>
        <dbReference type="Proteomes" id="UP000053244"/>
    </source>
</evidence>
<dbReference type="Gene3D" id="3.40.30.10">
    <property type="entry name" value="Glutaredoxin"/>
    <property type="match status" value="1"/>
</dbReference>
<comment type="caution">
    <text evidence="8">The sequence shown here is derived from an EMBL/GenBank/DDBJ whole genome shotgun (WGS) entry which is preliminary data.</text>
</comment>
<evidence type="ECO:0000259" key="7">
    <source>
        <dbReference type="Pfam" id="PF13462"/>
    </source>
</evidence>
<dbReference type="CDD" id="cd02972">
    <property type="entry name" value="DsbA_family"/>
    <property type="match status" value="1"/>
</dbReference>
<keyword evidence="2" id="KW-0732">Signal</keyword>
<gene>
    <name evidence="8" type="ORF">ADL15_36055</name>
</gene>
<comment type="similarity">
    <text evidence="1">Belongs to the thioredoxin family. DsbA subfamily.</text>
</comment>
<evidence type="ECO:0000313" key="8">
    <source>
        <dbReference type="EMBL" id="KUL27311.1"/>
    </source>
</evidence>
<evidence type="ECO:0000256" key="1">
    <source>
        <dbReference type="ARBA" id="ARBA00005791"/>
    </source>
</evidence>
<dbReference type="PANTHER" id="PTHR13887:SF14">
    <property type="entry name" value="DISULFIDE BOND FORMATION PROTEIN D"/>
    <property type="match status" value="1"/>
</dbReference>
<sequence>MSKGSRDRADKARRIVEQQRLAERRRTVATWTSVAVVAVLIIAGVIGYSMVSGKDEKTQSALVTPSVAVDEGTAFAVGSGPVTVDLYEDFMCPICKNFESTSSAGLRQLATAGKVTLRYHVVSILDRASNGTEYSTRSAGAAAAAAEEGKFTEFHDALYADQPEENSDGLSNSKIIEIGKSIGLTSDKFAAAVNAGTYTAWATKATETFSARHFTGTPTIVVNGTQVTGPQDSVPTVELITQAVDKAAG</sequence>
<dbReference type="PANTHER" id="PTHR13887">
    <property type="entry name" value="GLUTATHIONE S-TRANSFERASE KAPPA"/>
    <property type="match status" value="1"/>
</dbReference>
<dbReference type="Proteomes" id="UP000053244">
    <property type="component" value="Unassembled WGS sequence"/>
</dbReference>
<dbReference type="RefSeq" id="WP_067700835.1">
    <property type="nucleotide sequence ID" value="NZ_LLZH01000300.1"/>
</dbReference>
<evidence type="ECO:0000256" key="3">
    <source>
        <dbReference type="ARBA" id="ARBA00023002"/>
    </source>
</evidence>
<reference evidence="8 9" key="1">
    <citation type="submission" date="2015-10" db="EMBL/GenBank/DDBJ databases">
        <authorList>
            <person name="Gilbert D.G."/>
        </authorList>
    </citation>
    <scope>NUCLEOTIDE SEQUENCE [LARGE SCALE GENOMIC DNA]</scope>
    <source>
        <strain evidence="8 9">NRRL B-16712</strain>
    </source>
</reference>
<dbReference type="AlphaFoldDB" id="A0A117MNS1"/>
<evidence type="ECO:0000256" key="2">
    <source>
        <dbReference type="ARBA" id="ARBA00022729"/>
    </source>
</evidence>
<evidence type="ECO:0000256" key="4">
    <source>
        <dbReference type="ARBA" id="ARBA00023157"/>
    </source>
</evidence>